<feature type="region of interest" description="Disordered" evidence="4">
    <location>
        <begin position="351"/>
        <end position="413"/>
    </location>
</feature>
<feature type="compositionally biased region" description="Basic and acidic residues" evidence="4">
    <location>
        <begin position="244"/>
        <end position="261"/>
    </location>
</feature>
<dbReference type="VEuPathDB" id="FungiDB:DNF11_0484"/>
<dbReference type="GO" id="GO:0046983">
    <property type="term" value="F:protein dimerization activity"/>
    <property type="evidence" value="ECO:0007669"/>
    <property type="project" value="InterPro"/>
</dbReference>
<evidence type="ECO:0000259" key="5">
    <source>
        <dbReference type="PROSITE" id="PS50888"/>
    </source>
</evidence>
<reference evidence="6 7" key="1">
    <citation type="submission" date="2018-10" db="EMBL/GenBank/DDBJ databases">
        <title>Complete genome sequence of Malassezia restricta CBS 7877.</title>
        <authorList>
            <person name="Morand S.C."/>
            <person name="Bertignac M."/>
            <person name="Iltis A."/>
            <person name="Kolder I."/>
            <person name="Pirovano W."/>
            <person name="Jourdain R."/>
            <person name="Clavaud C."/>
        </authorList>
    </citation>
    <scope>NUCLEOTIDE SEQUENCE [LARGE SCALE GENOMIC DNA]</scope>
    <source>
        <strain evidence="6 7">CBS 7877</strain>
    </source>
</reference>
<dbReference type="Proteomes" id="UP000269793">
    <property type="component" value="Chromosome I"/>
</dbReference>
<evidence type="ECO:0000256" key="2">
    <source>
        <dbReference type="ARBA" id="ARBA00023242"/>
    </source>
</evidence>
<feature type="compositionally biased region" description="Polar residues" evidence="4">
    <location>
        <begin position="382"/>
        <end position="391"/>
    </location>
</feature>
<evidence type="ECO:0000313" key="6">
    <source>
        <dbReference type="EMBL" id="AYO41434.1"/>
    </source>
</evidence>
<dbReference type="InterPro" id="IPR011598">
    <property type="entry name" value="bHLH_dom"/>
</dbReference>
<dbReference type="CDD" id="cd11398">
    <property type="entry name" value="bHLHzip_scCBP1"/>
    <property type="match status" value="1"/>
</dbReference>
<name>A0A3G2S0E8_MALR7</name>
<feature type="coiled-coil region" evidence="3">
    <location>
        <begin position="324"/>
        <end position="351"/>
    </location>
</feature>
<sequence length="435" mass="45733">MAQPTGAGHPAPTEAPHAYVDQSAAYTEATNPTHESTDAAGARSTDSGAGAGQSGIEKDVGTILAGLNQEQLESIVAAARATDSSDHHGYGSNQYDTANVLAHLPPGLGQAASTLTSFASSFKRTNPPVIPSEEEITGTAALSEPPSHHHLGDAPPPPGMEHDMQHDRHVHSQAHKSAASAAHDSAATAAALAAMGTLAGRQLPAHSQAHALGERDGGALGTDPSMDAKFVNDHSLNSAQYKRKGPELDRQRKDNHKEVERRRRSAINDGIVQLSQIVPGCDVKNTNKGSIIVAAVRYIQDLKNNEASNIEKWTLEKLLMDQAMNDLSMSLDESRREVERLRAQLGMAEAHRSGDKSAAGNAANGTHYAGGAPHQRFPPPQQAFQGESSEGTDLGVSLDQSHVGHGAPTATGLEHANMLGSHALDTEANKRARLV</sequence>
<dbReference type="PANTHER" id="PTHR47787">
    <property type="entry name" value="CENTROMERE-BINDING PROTEIN 1"/>
    <property type="match status" value="1"/>
</dbReference>
<dbReference type="GO" id="GO:0003700">
    <property type="term" value="F:DNA-binding transcription factor activity"/>
    <property type="evidence" value="ECO:0007669"/>
    <property type="project" value="InterPro"/>
</dbReference>
<evidence type="ECO:0000256" key="3">
    <source>
        <dbReference type="SAM" id="Coils"/>
    </source>
</evidence>
<feature type="region of interest" description="Disordered" evidence="4">
    <location>
        <begin position="235"/>
        <end position="263"/>
    </location>
</feature>
<feature type="compositionally biased region" description="Polar residues" evidence="4">
    <location>
        <begin position="24"/>
        <end position="34"/>
    </location>
</feature>
<keyword evidence="3" id="KW-0175">Coiled coil</keyword>
<feature type="domain" description="BHLH" evidence="5">
    <location>
        <begin position="251"/>
        <end position="302"/>
    </location>
</feature>
<dbReference type="GO" id="GO:0005634">
    <property type="term" value="C:nucleus"/>
    <property type="evidence" value="ECO:0007669"/>
    <property type="project" value="TreeGrafter"/>
</dbReference>
<feature type="region of interest" description="Disordered" evidence="4">
    <location>
        <begin position="141"/>
        <end position="183"/>
    </location>
</feature>
<keyword evidence="2" id="KW-0539">Nucleus</keyword>
<dbReference type="AlphaFoldDB" id="A0A3G2S0E8"/>
<evidence type="ECO:0000256" key="4">
    <source>
        <dbReference type="SAM" id="MobiDB-lite"/>
    </source>
</evidence>
<dbReference type="GO" id="GO:0003677">
    <property type="term" value="F:DNA binding"/>
    <property type="evidence" value="ECO:0007669"/>
    <property type="project" value="UniProtKB-KW"/>
</dbReference>
<feature type="region of interest" description="Disordered" evidence="4">
    <location>
        <begin position="1"/>
        <end position="54"/>
    </location>
</feature>
<dbReference type="InterPro" id="IPR047206">
    <property type="entry name" value="bHLHzip_scCBP1-like"/>
</dbReference>
<dbReference type="STRING" id="425264.A0A3G2S0E8"/>
<dbReference type="PANTHER" id="PTHR47787:SF1">
    <property type="entry name" value="CENTROMERE-BINDING PROTEIN 1"/>
    <property type="match status" value="1"/>
</dbReference>
<dbReference type="SMART" id="SM00353">
    <property type="entry name" value="HLH"/>
    <property type="match status" value="1"/>
</dbReference>
<dbReference type="Gene3D" id="4.10.280.10">
    <property type="entry name" value="Helix-loop-helix DNA-binding domain"/>
    <property type="match status" value="1"/>
</dbReference>
<dbReference type="PROSITE" id="PS50888">
    <property type="entry name" value="BHLH"/>
    <property type="match status" value="1"/>
</dbReference>
<keyword evidence="7" id="KW-1185">Reference proteome</keyword>
<dbReference type="EMBL" id="CP033148">
    <property type="protein sequence ID" value="AYO41434.1"/>
    <property type="molecule type" value="Genomic_DNA"/>
</dbReference>
<evidence type="ECO:0000313" key="7">
    <source>
        <dbReference type="Proteomes" id="UP000269793"/>
    </source>
</evidence>
<protein>
    <submittedName>
        <fullName evidence="6">Centromere-binding protein 1</fullName>
    </submittedName>
</protein>
<evidence type="ECO:0000256" key="1">
    <source>
        <dbReference type="ARBA" id="ARBA00023125"/>
    </source>
</evidence>
<keyword evidence="1" id="KW-0238">DNA-binding</keyword>
<dbReference type="OrthoDB" id="71302at2759"/>
<organism evidence="6 7">
    <name type="scientific">Malassezia restricta (strain ATCC 96810 / NBRC 103918 / CBS 7877)</name>
    <name type="common">Seborrheic dermatitis infection agent</name>
    <dbReference type="NCBI Taxonomy" id="425264"/>
    <lineage>
        <taxon>Eukaryota</taxon>
        <taxon>Fungi</taxon>
        <taxon>Dikarya</taxon>
        <taxon>Basidiomycota</taxon>
        <taxon>Ustilaginomycotina</taxon>
        <taxon>Malasseziomycetes</taxon>
        <taxon>Malasseziales</taxon>
        <taxon>Malasseziaceae</taxon>
        <taxon>Malassezia</taxon>
    </lineage>
</organism>
<proteinExistence type="predicted"/>
<dbReference type="Pfam" id="PF00010">
    <property type="entry name" value="HLH"/>
    <property type="match status" value="1"/>
</dbReference>
<dbReference type="SUPFAM" id="SSF47459">
    <property type="entry name" value="HLH, helix-loop-helix DNA-binding domain"/>
    <property type="match status" value="1"/>
</dbReference>
<accession>A0A3G2S0E8</accession>
<gene>
    <name evidence="6" type="primary">CBF1</name>
    <name evidence="6" type="ORF">DNF11_0484</name>
</gene>
<dbReference type="InterPro" id="IPR036638">
    <property type="entry name" value="HLH_DNA-bd_sf"/>
</dbReference>